<dbReference type="InterPro" id="IPR000792">
    <property type="entry name" value="Tscrpt_reg_LuxR_C"/>
</dbReference>
<dbReference type="PANTHER" id="PTHR44688">
    <property type="entry name" value="DNA-BINDING TRANSCRIPTIONAL ACTIVATOR DEVR_DOSR"/>
    <property type="match status" value="1"/>
</dbReference>
<dbReference type="SUPFAM" id="SSF46894">
    <property type="entry name" value="C-terminal effector domain of the bipartite response regulators"/>
    <property type="match status" value="1"/>
</dbReference>
<reference evidence="5" key="2">
    <citation type="journal article" date="2021" name="PeerJ">
        <title>Extensive microbial diversity within the chicken gut microbiome revealed by metagenomics and culture.</title>
        <authorList>
            <person name="Gilroy R."/>
            <person name="Ravi A."/>
            <person name="Getino M."/>
            <person name="Pursley I."/>
            <person name="Horton D.L."/>
            <person name="Alikhan N.F."/>
            <person name="Baker D."/>
            <person name="Gharbi K."/>
            <person name="Hall N."/>
            <person name="Watson M."/>
            <person name="Adriaenssens E.M."/>
            <person name="Foster-Nyarko E."/>
            <person name="Jarju S."/>
            <person name="Secka A."/>
            <person name="Antonio M."/>
            <person name="Oren A."/>
            <person name="Chaudhuri R.R."/>
            <person name="La Ragione R."/>
            <person name="Hildebrand F."/>
            <person name="Pallen M.J."/>
        </authorList>
    </citation>
    <scope>NUCLEOTIDE SEQUENCE</scope>
    <source>
        <strain evidence="5">ChiW17-6978</strain>
    </source>
</reference>
<dbReference type="Pfam" id="PF00196">
    <property type="entry name" value="GerE"/>
    <property type="match status" value="1"/>
</dbReference>
<organism evidence="5 6">
    <name type="scientific">Candidatus Pelethenecus faecipullorum</name>
    <dbReference type="NCBI Taxonomy" id="2840900"/>
    <lineage>
        <taxon>Bacteria</taxon>
        <taxon>Bacillati</taxon>
        <taxon>Mycoplasmatota</taxon>
        <taxon>Mollicutes</taxon>
        <taxon>Candidatus Pelethenecus</taxon>
    </lineage>
</organism>
<evidence type="ECO:0000256" key="3">
    <source>
        <dbReference type="ARBA" id="ARBA00023163"/>
    </source>
</evidence>
<dbReference type="GO" id="GO:0003677">
    <property type="term" value="F:DNA binding"/>
    <property type="evidence" value="ECO:0007669"/>
    <property type="project" value="UniProtKB-KW"/>
</dbReference>
<evidence type="ECO:0000313" key="6">
    <source>
        <dbReference type="Proteomes" id="UP000886758"/>
    </source>
</evidence>
<comment type="caution">
    <text evidence="5">The sequence shown here is derived from an EMBL/GenBank/DDBJ whole genome shotgun (WGS) entry which is preliminary data.</text>
</comment>
<protein>
    <submittedName>
        <fullName evidence="5">Response regulator transcription factor</fullName>
    </submittedName>
</protein>
<evidence type="ECO:0000256" key="2">
    <source>
        <dbReference type="ARBA" id="ARBA00023125"/>
    </source>
</evidence>
<proteinExistence type="predicted"/>
<dbReference type="SMART" id="SM00421">
    <property type="entry name" value="HTH_LUXR"/>
    <property type="match status" value="1"/>
</dbReference>
<dbReference type="InterPro" id="IPR036388">
    <property type="entry name" value="WH-like_DNA-bd_sf"/>
</dbReference>
<name>A0A9D1GSA5_9MOLU</name>
<dbReference type="GO" id="GO:0006355">
    <property type="term" value="P:regulation of DNA-templated transcription"/>
    <property type="evidence" value="ECO:0007669"/>
    <property type="project" value="InterPro"/>
</dbReference>
<evidence type="ECO:0000256" key="1">
    <source>
        <dbReference type="ARBA" id="ARBA00023015"/>
    </source>
</evidence>
<sequence>MNQHFLTSRELEIFKLLIANETTKSIGEKLSISDKTVRNHISNVIGKLGVSSRTQAIIMLVKSGMIEI</sequence>
<accession>A0A9D1GSA5</accession>
<evidence type="ECO:0000259" key="4">
    <source>
        <dbReference type="PROSITE" id="PS50043"/>
    </source>
</evidence>
<dbReference type="EMBL" id="DVLF01000146">
    <property type="protein sequence ID" value="HIT50294.1"/>
    <property type="molecule type" value="Genomic_DNA"/>
</dbReference>
<dbReference type="PANTHER" id="PTHR44688:SF16">
    <property type="entry name" value="DNA-BINDING TRANSCRIPTIONAL ACTIVATOR DEVR_DOSR"/>
    <property type="match status" value="1"/>
</dbReference>
<gene>
    <name evidence="5" type="ORF">IAD46_04635</name>
</gene>
<dbReference type="InterPro" id="IPR016032">
    <property type="entry name" value="Sig_transdc_resp-reg_C-effctor"/>
</dbReference>
<dbReference type="AlphaFoldDB" id="A0A9D1GSA5"/>
<dbReference type="PROSITE" id="PS50043">
    <property type="entry name" value="HTH_LUXR_2"/>
    <property type="match status" value="1"/>
</dbReference>
<evidence type="ECO:0000313" key="5">
    <source>
        <dbReference type="EMBL" id="HIT50294.1"/>
    </source>
</evidence>
<keyword evidence="2" id="KW-0238">DNA-binding</keyword>
<dbReference type="Gene3D" id="1.10.10.10">
    <property type="entry name" value="Winged helix-like DNA-binding domain superfamily/Winged helix DNA-binding domain"/>
    <property type="match status" value="1"/>
</dbReference>
<dbReference type="Proteomes" id="UP000886758">
    <property type="component" value="Unassembled WGS sequence"/>
</dbReference>
<keyword evidence="1" id="KW-0805">Transcription regulation</keyword>
<reference evidence="5" key="1">
    <citation type="submission" date="2020-10" db="EMBL/GenBank/DDBJ databases">
        <authorList>
            <person name="Gilroy R."/>
        </authorList>
    </citation>
    <scope>NUCLEOTIDE SEQUENCE</scope>
    <source>
        <strain evidence="5">ChiW17-6978</strain>
    </source>
</reference>
<keyword evidence="3" id="KW-0804">Transcription</keyword>
<dbReference type="CDD" id="cd06170">
    <property type="entry name" value="LuxR_C_like"/>
    <property type="match status" value="1"/>
</dbReference>
<dbReference type="PRINTS" id="PR00038">
    <property type="entry name" value="HTHLUXR"/>
</dbReference>
<feature type="domain" description="HTH luxR-type" evidence="4">
    <location>
        <begin position="1"/>
        <end position="64"/>
    </location>
</feature>